<gene>
    <name evidence="2" type="ORF">ACFQE5_22395</name>
</gene>
<feature type="transmembrane region" description="Helical" evidence="1">
    <location>
        <begin position="44"/>
        <end position="66"/>
    </location>
</feature>
<accession>A0ABW1J9E2</accession>
<sequence>MRSDLDDDHDRLVRVETKLDTLLQRLDPMLQDHESRIRKLEQKVWVACGAAIAGGGAAGTVASFLIGL</sequence>
<dbReference type="RefSeq" id="WP_379587846.1">
    <property type="nucleotide sequence ID" value="NZ_JBHSQW010000044.1"/>
</dbReference>
<dbReference type="EMBL" id="JBHSQW010000044">
    <property type="protein sequence ID" value="MFC5996965.1"/>
    <property type="molecule type" value="Genomic_DNA"/>
</dbReference>
<keyword evidence="1" id="KW-1133">Transmembrane helix</keyword>
<keyword evidence="3" id="KW-1185">Reference proteome</keyword>
<organism evidence="2 3">
    <name type="scientific">Pseudonocardia hispaniensis</name>
    <dbReference type="NCBI Taxonomy" id="904933"/>
    <lineage>
        <taxon>Bacteria</taxon>
        <taxon>Bacillati</taxon>
        <taxon>Actinomycetota</taxon>
        <taxon>Actinomycetes</taxon>
        <taxon>Pseudonocardiales</taxon>
        <taxon>Pseudonocardiaceae</taxon>
        <taxon>Pseudonocardia</taxon>
    </lineage>
</organism>
<keyword evidence="1" id="KW-0472">Membrane</keyword>
<keyword evidence="1" id="KW-0812">Transmembrane</keyword>
<dbReference type="Proteomes" id="UP001596302">
    <property type="component" value="Unassembled WGS sequence"/>
</dbReference>
<proteinExistence type="predicted"/>
<protein>
    <recommendedName>
        <fullName evidence="4">Hemolysin XhlA</fullName>
    </recommendedName>
</protein>
<name>A0ABW1J9E2_9PSEU</name>
<comment type="caution">
    <text evidence="2">The sequence shown here is derived from an EMBL/GenBank/DDBJ whole genome shotgun (WGS) entry which is preliminary data.</text>
</comment>
<evidence type="ECO:0000313" key="2">
    <source>
        <dbReference type="EMBL" id="MFC5996965.1"/>
    </source>
</evidence>
<evidence type="ECO:0008006" key="4">
    <source>
        <dbReference type="Google" id="ProtNLM"/>
    </source>
</evidence>
<evidence type="ECO:0000313" key="3">
    <source>
        <dbReference type="Proteomes" id="UP001596302"/>
    </source>
</evidence>
<evidence type="ECO:0000256" key="1">
    <source>
        <dbReference type="SAM" id="Phobius"/>
    </source>
</evidence>
<reference evidence="3" key="1">
    <citation type="journal article" date="2019" name="Int. J. Syst. Evol. Microbiol.">
        <title>The Global Catalogue of Microorganisms (GCM) 10K type strain sequencing project: providing services to taxonomists for standard genome sequencing and annotation.</title>
        <authorList>
            <consortium name="The Broad Institute Genomics Platform"/>
            <consortium name="The Broad Institute Genome Sequencing Center for Infectious Disease"/>
            <person name="Wu L."/>
            <person name="Ma J."/>
        </authorList>
    </citation>
    <scope>NUCLEOTIDE SEQUENCE [LARGE SCALE GENOMIC DNA]</scope>
    <source>
        <strain evidence="3">CCM 8391</strain>
    </source>
</reference>